<evidence type="ECO:0000313" key="1">
    <source>
        <dbReference type="EMBL" id="TKW50465.1"/>
    </source>
</evidence>
<keyword evidence="2" id="KW-1185">Reference proteome</keyword>
<protein>
    <submittedName>
        <fullName evidence="1">Uncharacterized protein</fullName>
    </submittedName>
</protein>
<evidence type="ECO:0000313" key="2">
    <source>
        <dbReference type="Proteomes" id="UP000310108"/>
    </source>
</evidence>
<reference evidence="1 2" key="1">
    <citation type="journal article" date="2019" name="PLoS ONE">
        <title>Comparative genome analysis indicates high evolutionary potential of pathogenicity genes in Colletotrichum tanaceti.</title>
        <authorList>
            <person name="Lelwala R.V."/>
            <person name="Korhonen P.K."/>
            <person name="Young N.D."/>
            <person name="Scott J.B."/>
            <person name="Ades P.A."/>
            <person name="Gasser R.B."/>
            <person name="Taylor P.W.J."/>
        </authorList>
    </citation>
    <scope>NUCLEOTIDE SEQUENCE [LARGE SCALE GENOMIC DNA]</scope>
    <source>
        <strain evidence="1">BRIP57314</strain>
    </source>
</reference>
<organism evidence="1 2">
    <name type="scientific">Colletotrichum tanaceti</name>
    <dbReference type="NCBI Taxonomy" id="1306861"/>
    <lineage>
        <taxon>Eukaryota</taxon>
        <taxon>Fungi</taxon>
        <taxon>Dikarya</taxon>
        <taxon>Ascomycota</taxon>
        <taxon>Pezizomycotina</taxon>
        <taxon>Sordariomycetes</taxon>
        <taxon>Hypocreomycetidae</taxon>
        <taxon>Glomerellales</taxon>
        <taxon>Glomerellaceae</taxon>
        <taxon>Colletotrichum</taxon>
        <taxon>Colletotrichum destructivum species complex</taxon>
    </lineage>
</organism>
<name>A0A4U6X5F6_9PEZI</name>
<dbReference type="AlphaFoldDB" id="A0A4U6X5F6"/>
<dbReference type="EMBL" id="PJEX01000394">
    <property type="protein sequence ID" value="TKW50465.1"/>
    <property type="molecule type" value="Genomic_DNA"/>
</dbReference>
<accession>A0A4U6X5F6</accession>
<gene>
    <name evidence="1" type="ORF">CTA1_4278</name>
</gene>
<proteinExistence type="predicted"/>
<sequence>MYVGPRRSETNAGLYPGFDLGSESEWMVQQGRLSLSVSLPLLQSMVFDGLGYNGTASLTGPPTSTRWTGRWAV</sequence>
<comment type="caution">
    <text evidence="1">The sequence shown here is derived from an EMBL/GenBank/DDBJ whole genome shotgun (WGS) entry which is preliminary data.</text>
</comment>
<dbReference type="Proteomes" id="UP000310108">
    <property type="component" value="Unassembled WGS sequence"/>
</dbReference>